<dbReference type="Proteomes" id="UP000003732">
    <property type="component" value="Unassembled WGS sequence"/>
</dbReference>
<keyword evidence="2" id="KW-0449">Lipoprotein</keyword>
<dbReference type="AlphaFoldDB" id="F1Z260"/>
<dbReference type="RefSeq" id="WP_003103596.1">
    <property type="nucleotide sequence ID" value="NZ_AEUT02000001.1"/>
</dbReference>
<dbReference type="GeneID" id="61421798"/>
<name>F1Z260_9STRE</name>
<gene>
    <name evidence="2" type="ORF">SPB_2210</name>
</gene>
<comment type="caution">
    <text evidence="2">The sequence shown here is derived from an EMBL/GenBank/DDBJ whole genome shotgun (WGS) entry which is preliminary data.</text>
</comment>
<dbReference type="HOGENOM" id="CLU_2453390_0_0_9"/>
<dbReference type="EMBL" id="AEUT02000001">
    <property type="protein sequence ID" value="EGE53683.1"/>
    <property type="molecule type" value="Genomic_DNA"/>
</dbReference>
<keyword evidence="1" id="KW-0732">Signal</keyword>
<proteinExistence type="predicted"/>
<feature type="chain" id="PRO_5038550780" evidence="1">
    <location>
        <begin position="26"/>
        <end position="89"/>
    </location>
</feature>
<evidence type="ECO:0000313" key="2">
    <source>
        <dbReference type="EMBL" id="EGE53683.1"/>
    </source>
</evidence>
<evidence type="ECO:0000313" key="3">
    <source>
        <dbReference type="Proteomes" id="UP000003732"/>
    </source>
</evidence>
<dbReference type="PROSITE" id="PS51257">
    <property type="entry name" value="PROKAR_LIPOPROTEIN"/>
    <property type="match status" value="1"/>
</dbReference>
<reference evidence="2 3" key="1">
    <citation type="submission" date="2011-02" db="EMBL/GenBank/DDBJ databases">
        <authorList>
            <person name="Stanhope M.J."/>
            <person name="Durkin A.S."/>
            <person name="Hostetler J."/>
            <person name="Kim M."/>
            <person name="Radune D."/>
            <person name="Singh I."/>
            <person name="Town C.D."/>
        </authorList>
    </citation>
    <scope>NUCLEOTIDE SEQUENCE [LARGE SCALE GENOMIC DNA]</scope>
    <source>
        <strain evidence="2 3">NCFD 2020</strain>
    </source>
</reference>
<protein>
    <submittedName>
        <fullName evidence="2">Putative lipoprotein</fullName>
    </submittedName>
</protein>
<evidence type="ECO:0000256" key="1">
    <source>
        <dbReference type="SAM" id="SignalP"/>
    </source>
</evidence>
<organism evidence="2 3">
    <name type="scientific">Streptococcus parauberis NCFD 2020</name>
    <dbReference type="NCBI Taxonomy" id="873447"/>
    <lineage>
        <taxon>Bacteria</taxon>
        <taxon>Bacillati</taxon>
        <taxon>Bacillota</taxon>
        <taxon>Bacilli</taxon>
        <taxon>Lactobacillales</taxon>
        <taxon>Streptococcaceae</taxon>
        <taxon>Streptococcus</taxon>
    </lineage>
</organism>
<accession>F1Z260</accession>
<feature type="signal peptide" evidence="1">
    <location>
        <begin position="1"/>
        <end position="25"/>
    </location>
</feature>
<sequence length="89" mass="10238">MTKRYLKLISLCIISFALTACTNTAAGQSSRENDLALQGKTRSKILKNVEHHYYYSQLGPYQKENYLLLRKDSEIFKDTIHLAPDSEKI</sequence>